<protein>
    <submittedName>
        <fullName evidence="1">Uncharacterized protein</fullName>
    </submittedName>
</protein>
<dbReference type="AlphaFoldDB" id="A0A2P2P9I4"/>
<accession>A0A2P2P9I4</accession>
<sequence length="16" mass="1752">MHKSIDGEGLLVVQLI</sequence>
<evidence type="ECO:0000313" key="1">
    <source>
        <dbReference type="EMBL" id="MBX51414.1"/>
    </source>
</evidence>
<name>A0A2P2P9I4_RHIMU</name>
<proteinExistence type="predicted"/>
<dbReference type="EMBL" id="GGEC01070930">
    <property type="protein sequence ID" value="MBX51414.1"/>
    <property type="molecule type" value="Transcribed_RNA"/>
</dbReference>
<organism evidence="1">
    <name type="scientific">Rhizophora mucronata</name>
    <name type="common">Asiatic mangrove</name>
    <dbReference type="NCBI Taxonomy" id="61149"/>
    <lineage>
        <taxon>Eukaryota</taxon>
        <taxon>Viridiplantae</taxon>
        <taxon>Streptophyta</taxon>
        <taxon>Embryophyta</taxon>
        <taxon>Tracheophyta</taxon>
        <taxon>Spermatophyta</taxon>
        <taxon>Magnoliopsida</taxon>
        <taxon>eudicotyledons</taxon>
        <taxon>Gunneridae</taxon>
        <taxon>Pentapetalae</taxon>
        <taxon>rosids</taxon>
        <taxon>fabids</taxon>
        <taxon>Malpighiales</taxon>
        <taxon>Rhizophoraceae</taxon>
        <taxon>Rhizophora</taxon>
    </lineage>
</organism>
<reference evidence="1" key="1">
    <citation type="submission" date="2018-02" db="EMBL/GenBank/DDBJ databases">
        <title>Rhizophora mucronata_Transcriptome.</title>
        <authorList>
            <person name="Meera S.P."/>
            <person name="Sreeshan A."/>
            <person name="Augustine A."/>
        </authorList>
    </citation>
    <scope>NUCLEOTIDE SEQUENCE</scope>
    <source>
        <tissue evidence="1">Leaf</tissue>
    </source>
</reference>